<protein>
    <recommendedName>
        <fullName evidence="3">Bacteriophage protein</fullName>
    </recommendedName>
</protein>
<dbReference type="EMBL" id="UGHP01000001">
    <property type="protein sequence ID" value="STQ79770.1"/>
    <property type="molecule type" value="Genomic_DNA"/>
</dbReference>
<reference evidence="1 2" key="1">
    <citation type="submission" date="2018-06" db="EMBL/GenBank/DDBJ databases">
        <authorList>
            <consortium name="Pathogen Informatics"/>
            <person name="Doyle S."/>
        </authorList>
    </citation>
    <scope>NUCLEOTIDE SEQUENCE [LARGE SCALE GENOMIC DNA]</scope>
    <source>
        <strain evidence="1 2">NCTC8105</strain>
    </source>
</reference>
<organism evidence="1 2">
    <name type="scientific">Hafnia alvei</name>
    <dbReference type="NCBI Taxonomy" id="569"/>
    <lineage>
        <taxon>Bacteria</taxon>
        <taxon>Pseudomonadati</taxon>
        <taxon>Pseudomonadota</taxon>
        <taxon>Gammaproteobacteria</taxon>
        <taxon>Enterobacterales</taxon>
        <taxon>Hafniaceae</taxon>
        <taxon>Hafnia</taxon>
    </lineage>
</organism>
<dbReference type="Proteomes" id="UP000254821">
    <property type="component" value="Unassembled WGS sequence"/>
</dbReference>
<dbReference type="AlphaFoldDB" id="A0A377PHS6"/>
<proteinExistence type="predicted"/>
<evidence type="ECO:0000313" key="1">
    <source>
        <dbReference type="EMBL" id="STQ79770.1"/>
    </source>
</evidence>
<evidence type="ECO:0008006" key="3">
    <source>
        <dbReference type="Google" id="ProtNLM"/>
    </source>
</evidence>
<name>A0A377PHS6_HAFAL</name>
<accession>A0A377PHS6</accession>
<evidence type="ECO:0000313" key="2">
    <source>
        <dbReference type="Proteomes" id="UP000254821"/>
    </source>
</evidence>
<sequence>MSKSVVAPTPELLRQQASEMLKRAEQLEKNGATRDAIKKALVPALRDVMQAKHSVQKSMDSLLDAVADMEQKIGKLETVVMEVLS</sequence>
<gene>
    <name evidence="1" type="ORF">NCTC8105_01867</name>
</gene>